<keyword evidence="2" id="KW-1133">Transmembrane helix</keyword>
<feature type="compositionally biased region" description="Basic and acidic residues" evidence="1">
    <location>
        <begin position="520"/>
        <end position="537"/>
    </location>
</feature>
<evidence type="ECO:0000313" key="3">
    <source>
        <dbReference type="EMBL" id="AAS85192.1"/>
    </source>
</evidence>
<organism evidence="3">
    <name type="scientific">Listeria monocytogenes</name>
    <dbReference type="NCBI Taxonomy" id="1639"/>
    <lineage>
        <taxon>Bacteria</taxon>
        <taxon>Bacillati</taxon>
        <taxon>Bacillota</taxon>
        <taxon>Bacilli</taxon>
        <taxon>Bacillales</taxon>
        <taxon>Listeriaceae</taxon>
        <taxon>Listeria</taxon>
    </lineage>
</organism>
<feature type="region of interest" description="Disordered" evidence="1">
    <location>
        <begin position="285"/>
        <end position="306"/>
    </location>
</feature>
<proteinExistence type="predicted"/>
<dbReference type="EMBL" id="AY512465">
    <property type="protein sequence ID" value="AAS85192.1"/>
    <property type="molecule type" value="Genomic_DNA"/>
</dbReference>
<dbReference type="InterPro" id="IPR007752">
    <property type="entry name" value="Virulence_actor_ActA"/>
</dbReference>
<protein>
    <submittedName>
        <fullName evidence="3">ActA</fullName>
    </submittedName>
</protein>
<feature type="region of interest" description="Disordered" evidence="1">
    <location>
        <begin position="118"/>
        <end position="212"/>
    </location>
</feature>
<feature type="region of interest" description="Disordered" evidence="1">
    <location>
        <begin position="520"/>
        <end position="552"/>
    </location>
</feature>
<feature type="compositionally biased region" description="Basic and acidic residues" evidence="1">
    <location>
        <begin position="388"/>
        <end position="398"/>
    </location>
</feature>
<feature type="region of interest" description="Disordered" evidence="1">
    <location>
        <begin position="36"/>
        <end position="80"/>
    </location>
</feature>
<dbReference type="RefSeq" id="WP_077942653.1">
    <property type="nucleotide sequence ID" value="NZ_CP030101.1"/>
</dbReference>
<reference evidence="3" key="1">
    <citation type="journal article" date="2004" name="J. Bacteriol.">
        <title>Intraspecific phylogeny and lineage group identification based on the prfA virulence gene cluster of Listeria monocytogenes.</title>
        <authorList>
            <person name="Ward T.J."/>
            <person name="Gorski L."/>
            <person name="Borucki M.K."/>
            <person name="Mandrell R.E."/>
            <person name="Hutchins J."/>
            <person name="Pupedis K."/>
        </authorList>
    </citation>
    <scope>NUCLEOTIDE SEQUENCE</scope>
    <source>
        <strain evidence="3">NRRL 33160</strain>
    </source>
</reference>
<sequence length="604" mass="66214">MGLNRFMRAMMVVFITANCITINPDIIFAATDSEDSSLNTDEWEEEKTEEQPSEVNTGPRYETAREVSSRDIEELEKSNKVKNTNKADLIAMLKAKAEKGPNINNNNSEQSENVAINEEASGSARPAIQVERRHPGLPSDSAAEIKKRRKAIASSDSELESLTYPDKPTKATKKKVAKASVTDTSESDLDSSMQSADESTPQPLKANQQPFFPKVFKKIKDAGKWVRDKIDENPEVKKAIVDKSAGLIDQLLTKKKNEEVNASDFPPPPTDEELRLALPETPMLLGFNAPATSEPSSFEFPPPPTEDELEIMRETAPSLDSSFTSGDLASLRSAINRHSQNFSDFPPIPTEEELNGRGGIPTSEEFSSLNSGDFTDDENSETTEEEIDRLADLRDRGTGKHSRNAGFLPLNPFTSSPVPSLTPKVPKISAPALITDITKKAPFKNPPQPLNVFNKKTTTKTAPKKITPVNTAPKLAALPITKAQETALGENKAPFIEKQAETNNRPIDMPSLPVIQKEVTERNKEEMKPQTEEKVVGESEPANNVNGKKRSAGIEEGKLIAKSAEDEKAKEEPVNHTTLILAMLAIGVFSLGAVIKIIQLRKNS</sequence>
<accession>Q6E9B8</accession>
<feature type="region of interest" description="Disordered" evidence="1">
    <location>
        <begin position="439"/>
        <end position="470"/>
    </location>
</feature>
<gene>
    <name evidence="3" type="primary">actA</name>
</gene>
<feature type="compositionally biased region" description="Basic and acidic residues" evidence="1">
    <location>
        <begin position="62"/>
        <end position="79"/>
    </location>
</feature>
<feature type="region of interest" description="Disordered" evidence="1">
    <location>
        <begin position="339"/>
        <end position="423"/>
    </location>
</feature>
<evidence type="ECO:0000256" key="2">
    <source>
        <dbReference type="SAM" id="Phobius"/>
    </source>
</evidence>
<keyword evidence="2" id="KW-0812">Transmembrane</keyword>
<feature type="compositionally biased region" description="Acidic residues" evidence="1">
    <location>
        <begin position="41"/>
        <end position="52"/>
    </location>
</feature>
<keyword evidence="2" id="KW-0472">Membrane</keyword>
<feature type="transmembrane region" description="Helical" evidence="2">
    <location>
        <begin position="579"/>
        <end position="598"/>
    </location>
</feature>
<name>Q6E9B8_LISMN</name>
<feature type="compositionally biased region" description="Acidic residues" evidence="1">
    <location>
        <begin position="374"/>
        <end position="387"/>
    </location>
</feature>
<dbReference type="Pfam" id="PF05058">
    <property type="entry name" value="ActA"/>
    <property type="match status" value="1"/>
</dbReference>
<feature type="compositionally biased region" description="Low complexity" evidence="1">
    <location>
        <begin position="455"/>
        <end position="467"/>
    </location>
</feature>
<feature type="compositionally biased region" description="Polar residues" evidence="1">
    <location>
        <begin position="190"/>
        <end position="210"/>
    </location>
</feature>
<dbReference type="AlphaFoldDB" id="Q6E9B8"/>
<evidence type="ECO:0000256" key="1">
    <source>
        <dbReference type="SAM" id="MobiDB-lite"/>
    </source>
</evidence>